<dbReference type="InterPro" id="IPR004386">
    <property type="entry name" value="Toxin_YafQ-like"/>
</dbReference>
<proteinExistence type="predicted"/>
<dbReference type="SUPFAM" id="SSF143011">
    <property type="entry name" value="RelE-like"/>
    <property type="match status" value="1"/>
</dbReference>
<dbReference type="Pfam" id="PF15738">
    <property type="entry name" value="YafQ_toxin"/>
    <property type="match status" value="1"/>
</dbReference>
<accession>A0ABS1IXW0</accession>
<protein>
    <submittedName>
        <fullName evidence="2">Type II toxin-antitoxin system YafQ family toxin</fullName>
    </submittedName>
</protein>
<dbReference type="PANTHER" id="PTHR40588:SF1">
    <property type="entry name" value="MRNA INTERFERASE TOXIN YAFQ"/>
    <property type="match status" value="1"/>
</dbReference>
<sequence length="92" mass="10727">MLKLVTTGTFRKDYKRIKKRGYDISLLETVLEQLLSEKKLEEKYHDHALVGNYAGFRECHILPDWLLIYAINNSELILTASRTGTHSDLFDK</sequence>
<organism evidence="2 3">
    <name type="scientific">Catonella massiliensis</name>
    <dbReference type="NCBI Taxonomy" id="2799636"/>
    <lineage>
        <taxon>Bacteria</taxon>
        <taxon>Bacillati</taxon>
        <taxon>Bacillota</taxon>
        <taxon>Clostridia</taxon>
        <taxon>Lachnospirales</taxon>
        <taxon>Lachnospiraceae</taxon>
        <taxon>Catonella</taxon>
    </lineage>
</organism>
<dbReference type="InterPro" id="IPR007712">
    <property type="entry name" value="RelE/ParE_toxin"/>
</dbReference>
<evidence type="ECO:0000313" key="3">
    <source>
        <dbReference type="Proteomes" id="UP000604730"/>
    </source>
</evidence>
<keyword evidence="3" id="KW-1185">Reference proteome</keyword>
<dbReference type="InterPro" id="IPR035093">
    <property type="entry name" value="RelE/ParE_toxin_dom_sf"/>
</dbReference>
<dbReference type="RefSeq" id="WP_208428282.1">
    <property type="nucleotide sequence ID" value="NZ_JAEPRJ010000001.1"/>
</dbReference>
<name>A0ABS1IXW0_9FIRM</name>
<dbReference type="Gene3D" id="3.30.2310.20">
    <property type="entry name" value="RelE-like"/>
    <property type="match status" value="1"/>
</dbReference>
<evidence type="ECO:0000256" key="1">
    <source>
        <dbReference type="ARBA" id="ARBA00022649"/>
    </source>
</evidence>
<keyword evidence="1" id="KW-1277">Toxin-antitoxin system</keyword>
<reference evidence="2 3" key="1">
    <citation type="submission" date="2021-01" db="EMBL/GenBank/DDBJ databases">
        <title>Isolation and description of Catonella massiliensis sp. nov., a novel Catonella species, isolated from a stable periodontitis subject.</title>
        <authorList>
            <person name="Antezack A."/>
            <person name="Boxberger M."/>
            <person name="La Scola B."/>
            <person name="Monnet-Corti V."/>
        </authorList>
    </citation>
    <scope>NUCLEOTIDE SEQUENCE [LARGE SCALE GENOMIC DNA]</scope>
    <source>
        <strain evidence="2 3">Marseille-Q4567</strain>
    </source>
</reference>
<comment type="caution">
    <text evidence="2">The sequence shown here is derived from an EMBL/GenBank/DDBJ whole genome shotgun (WGS) entry which is preliminary data.</text>
</comment>
<dbReference type="PANTHER" id="PTHR40588">
    <property type="entry name" value="MRNA INTERFERASE TOXIN YAFQ"/>
    <property type="match status" value="1"/>
</dbReference>
<dbReference type="EMBL" id="JAEPRJ010000001">
    <property type="protein sequence ID" value="MBK5896724.1"/>
    <property type="molecule type" value="Genomic_DNA"/>
</dbReference>
<dbReference type="NCBIfam" id="TIGR02385">
    <property type="entry name" value="RelE_StbE"/>
    <property type="match status" value="1"/>
</dbReference>
<dbReference type="PIRSF" id="PIRSF006156">
    <property type="entry name" value="YafQ"/>
    <property type="match status" value="1"/>
</dbReference>
<dbReference type="Proteomes" id="UP000604730">
    <property type="component" value="Unassembled WGS sequence"/>
</dbReference>
<gene>
    <name evidence="2" type="ORF">JJN12_02840</name>
</gene>
<evidence type="ECO:0000313" key="2">
    <source>
        <dbReference type="EMBL" id="MBK5896724.1"/>
    </source>
</evidence>